<dbReference type="InterPro" id="IPR018490">
    <property type="entry name" value="cNMP-bd_dom_sf"/>
</dbReference>
<dbReference type="InterPro" id="IPR014710">
    <property type="entry name" value="RmlC-like_jellyroll"/>
</dbReference>
<dbReference type="AlphaFoldDB" id="A0A1V1P4N2"/>
<dbReference type="Gene3D" id="2.60.120.10">
    <property type="entry name" value="Jelly Rolls"/>
    <property type="match status" value="1"/>
</dbReference>
<dbReference type="EMBL" id="ATBP01000585">
    <property type="protein sequence ID" value="ETR69685.1"/>
    <property type="molecule type" value="Genomic_DNA"/>
</dbReference>
<name>A0A1V1P4N2_9BACT</name>
<dbReference type="PROSITE" id="PS50042">
    <property type="entry name" value="CNMP_BINDING_3"/>
    <property type="match status" value="1"/>
</dbReference>
<comment type="caution">
    <text evidence="2">The sequence shown here is derived from an EMBL/GenBank/DDBJ whole genome shotgun (WGS) entry which is preliminary data.</text>
</comment>
<evidence type="ECO:0000259" key="1">
    <source>
        <dbReference type="PROSITE" id="PS50042"/>
    </source>
</evidence>
<proteinExistence type="predicted"/>
<dbReference type="Pfam" id="PF00027">
    <property type="entry name" value="cNMP_binding"/>
    <property type="match status" value="1"/>
</dbReference>
<dbReference type="CDD" id="cd00038">
    <property type="entry name" value="CAP_ED"/>
    <property type="match status" value="1"/>
</dbReference>
<dbReference type="SUPFAM" id="SSF51206">
    <property type="entry name" value="cAMP-binding domain-like"/>
    <property type="match status" value="1"/>
</dbReference>
<dbReference type="Proteomes" id="UP000189670">
    <property type="component" value="Unassembled WGS sequence"/>
</dbReference>
<accession>A0A1V1P4N2</accession>
<reference evidence="3" key="1">
    <citation type="submission" date="2012-11" db="EMBL/GenBank/DDBJ databases">
        <authorList>
            <person name="Lucero-Rivera Y.E."/>
            <person name="Tovar-Ramirez D."/>
        </authorList>
    </citation>
    <scope>NUCLEOTIDE SEQUENCE [LARGE SCALE GENOMIC DNA]</scope>
    <source>
        <strain evidence="3">Araruama</strain>
    </source>
</reference>
<organism evidence="2 3">
    <name type="scientific">Candidatus Magnetoglobus multicellularis str. Araruama</name>
    <dbReference type="NCBI Taxonomy" id="890399"/>
    <lineage>
        <taxon>Bacteria</taxon>
        <taxon>Pseudomonadati</taxon>
        <taxon>Thermodesulfobacteriota</taxon>
        <taxon>Desulfobacteria</taxon>
        <taxon>Desulfobacterales</taxon>
        <taxon>Desulfobacteraceae</taxon>
        <taxon>Candidatus Magnetoglobus</taxon>
    </lineage>
</organism>
<sequence length="156" mass="17643">MEYLDVNRDNIPNLLQSGGLLDGFAGWGVDALIPLGVKLKYEAGEVIYEMGDVNYDLFYIIDGEVEAEIIGNKLSFGIGLVVGEYSFILKEARESTIIAGEEGAILYRLSSESYERFLSEHTDIGYRIYKNLASIMSHKFMGMYNGRIQQKYRKKC</sequence>
<evidence type="ECO:0000313" key="2">
    <source>
        <dbReference type="EMBL" id="ETR69685.1"/>
    </source>
</evidence>
<evidence type="ECO:0000313" key="3">
    <source>
        <dbReference type="Proteomes" id="UP000189670"/>
    </source>
</evidence>
<protein>
    <recommendedName>
        <fullName evidence="1">Cyclic nucleotide-binding domain-containing protein</fullName>
    </recommendedName>
</protein>
<gene>
    <name evidence="2" type="ORF">OMM_09386</name>
</gene>
<dbReference type="InterPro" id="IPR000595">
    <property type="entry name" value="cNMP-bd_dom"/>
</dbReference>
<feature type="domain" description="Cyclic nucleotide-binding" evidence="1">
    <location>
        <begin position="41"/>
        <end position="135"/>
    </location>
</feature>